<protein>
    <submittedName>
        <fullName evidence="1 2">Uncharacterized protein</fullName>
    </submittedName>
</protein>
<dbReference type="AlphaFoldDB" id="L1JT10"/>
<dbReference type="Proteomes" id="UP000011087">
    <property type="component" value="Unassembled WGS sequence"/>
</dbReference>
<reference evidence="2" key="3">
    <citation type="submission" date="2016-03" db="UniProtKB">
        <authorList>
            <consortium name="EnsemblProtists"/>
        </authorList>
    </citation>
    <scope>IDENTIFICATION</scope>
</reference>
<evidence type="ECO:0000313" key="2">
    <source>
        <dbReference type="EnsemblProtists" id="EKX51706"/>
    </source>
</evidence>
<dbReference type="GeneID" id="17308666"/>
<reference evidence="3" key="2">
    <citation type="submission" date="2012-11" db="EMBL/GenBank/DDBJ databases">
        <authorList>
            <person name="Kuo A."/>
            <person name="Curtis B.A."/>
            <person name="Tanifuji G."/>
            <person name="Burki F."/>
            <person name="Gruber A."/>
            <person name="Irimia M."/>
            <person name="Maruyama S."/>
            <person name="Arias M.C."/>
            <person name="Ball S.G."/>
            <person name="Gile G.H."/>
            <person name="Hirakawa Y."/>
            <person name="Hopkins J.F."/>
            <person name="Rensing S.A."/>
            <person name="Schmutz J."/>
            <person name="Symeonidi A."/>
            <person name="Elias M."/>
            <person name="Eveleigh R.J."/>
            <person name="Herman E.K."/>
            <person name="Klute M.J."/>
            <person name="Nakayama T."/>
            <person name="Obornik M."/>
            <person name="Reyes-Prieto A."/>
            <person name="Armbrust E.V."/>
            <person name="Aves S.J."/>
            <person name="Beiko R.G."/>
            <person name="Coutinho P."/>
            <person name="Dacks J.B."/>
            <person name="Durnford D.G."/>
            <person name="Fast N.M."/>
            <person name="Green B.R."/>
            <person name="Grisdale C."/>
            <person name="Hempe F."/>
            <person name="Henrissat B."/>
            <person name="Hoppner M.P."/>
            <person name="Ishida K.-I."/>
            <person name="Kim E."/>
            <person name="Koreny L."/>
            <person name="Kroth P.G."/>
            <person name="Liu Y."/>
            <person name="Malik S.-B."/>
            <person name="Maier U.G."/>
            <person name="McRose D."/>
            <person name="Mock T."/>
            <person name="Neilson J.A."/>
            <person name="Onodera N.T."/>
            <person name="Poole A.M."/>
            <person name="Pritham E.J."/>
            <person name="Richards T.A."/>
            <person name="Rocap G."/>
            <person name="Roy S.W."/>
            <person name="Sarai C."/>
            <person name="Schaack S."/>
            <person name="Shirato S."/>
            <person name="Slamovits C.H."/>
            <person name="Spencer D.F."/>
            <person name="Suzuki S."/>
            <person name="Worden A.Z."/>
            <person name="Zauner S."/>
            <person name="Barry K."/>
            <person name="Bell C."/>
            <person name="Bharti A.K."/>
            <person name="Crow J.A."/>
            <person name="Grimwood J."/>
            <person name="Kramer R."/>
            <person name="Lindquist E."/>
            <person name="Lucas S."/>
            <person name="Salamov A."/>
            <person name="McFadden G.I."/>
            <person name="Lane C.E."/>
            <person name="Keeling P.J."/>
            <person name="Gray M.W."/>
            <person name="Grigoriev I.V."/>
            <person name="Archibald J.M."/>
        </authorList>
    </citation>
    <scope>NUCLEOTIDE SEQUENCE</scope>
    <source>
        <strain evidence="3">CCMP2712</strain>
    </source>
</reference>
<reference evidence="1 3" key="1">
    <citation type="journal article" date="2012" name="Nature">
        <title>Algal genomes reveal evolutionary mosaicism and the fate of nucleomorphs.</title>
        <authorList>
            <consortium name="DOE Joint Genome Institute"/>
            <person name="Curtis B.A."/>
            <person name="Tanifuji G."/>
            <person name="Burki F."/>
            <person name="Gruber A."/>
            <person name="Irimia M."/>
            <person name="Maruyama S."/>
            <person name="Arias M.C."/>
            <person name="Ball S.G."/>
            <person name="Gile G.H."/>
            <person name="Hirakawa Y."/>
            <person name="Hopkins J.F."/>
            <person name="Kuo A."/>
            <person name="Rensing S.A."/>
            <person name="Schmutz J."/>
            <person name="Symeonidi A."/>
            <person name="Elias M."/>
            <person name="Eveleigh R.J."/>
            <person name="Herman E.K."/>
            <person name="Klute M.J."/>
            <person name="Nakayama T."/>
            <person name="Obornik M."/>
            <person name="Reyes-Prieto A."/>
            <person name="Armbrust E.V."/>
            <person name="Aves S.J."/>
            <person name="Beiko R.G."/>
            <person name="Coutinho P."/>
            <person name="Dacks J.B."/>
            <person name="Durnford D.G."/>
            <person name="Fast N.M."/>
            <person name="Green B.R."/>
            <person name="Grisdale C.J."/>
            <person name="Hempel F."/>
            <person name="Henrissat B."/>
            <person name="Hoppner M.P."/>
            <person name="Ishida K."/>
            <person name="Kim E."/>
            <person name="Koreny L."/>
            <person name="Kroth P.G."/>
            <person name="Liu Y."/>
            <person name="Malik S.B."/>
            <person name="Maier U.G."/>
            <person name="McRose D."/>
            <person name="Mock T."/>
            <person name="Neilson J.A."/>
            <person name="Onodera N.T."/>
            <person name="Poole A.M."/>
            <person name="Pritham E.J."/>
            <person name="Richards T.A."/>
            <person name="Rocap G."/>
            <person name="Roy S.W."/>
            <person name="Sarai C."/>
            <person name="Schaack S."/>
            <person name="Shirato S."/>
            <person name="Slamovits C.H."/>
            <person name="Spencer D.F."/>
            <person name="Suzuki S."/>
            <person name="Worden A.Z."/>
            <person name="Zauner S."/>
            <person name="Barry K."/>
            <person name="Bell C."/>
            <person name="Bharti A.K."/>
            <person name="Crow J.A."/>
            <person name="Grimwood J."/>
            <person name="Kramer R."/>
            <person name="Lindquist E."/>
            <person name="Lucas S."/>
            <person name="Salamov A."/>
            <person name="McFadden G.I."/>
            <person name="Lane C.E."/>
            <person name="Keeling P.J."/>
            <person name="Gray M.W."/>
            <person name="Grigoriev I.V."/>
            <person name="Archibald J.M."/>
        </authorList>
    </citation>
    <scope>NUCLEOTIDE SEQUENCE</scope>
    <source>
        <strain evidence="1 3">CCMP2712</strain>
    </source>
</reference>
<gene>
    <name evidence="1" type="ORF">GUITHDRAFT_134076</name>
</gene>
<dbReference type="HOGENOM" id="CLU_557182_0_0_1"/>
<dbReference type="RefSeq" id="XP_005838686.1">
    <property type="nucleotide sequence ID" value="XM_005838629.1"/>
</dbReference>
<dbReference type="EMBL" id="JH992974">
    <property type="protein sequence ID" value="EKX51706.1"/>
    <property type="molecule type" value="Genomic_DNA"/>
</dbReference>
<name>L1JT10_GUITC</name>
<organism evidence="1">
    <name type="scientific">Guillardia theta (strain CCMP2712)</name>
    <name type="common">Cryptophyte</name>
    <dbReference type="NCBI Taxonomy" id="905079"/>
    <lineage>
        <taxon>Eukaryota</taxon>
        <taxon>Cryptophyceae</taxon>
        <taxon>Pyrenomonadales</taxon>
        <taxon>Geminigeraceae</taxon>
        <taxon>Guillardia</taxon>
    </lineage>
</organism>
<accession>L1JT10</accession>
<evidence type="ECO:0000313" key="3">
    <source>
        <dbReference type="Proteomes" id="UP000011087"/>
    </source>
</evidence>
<dbReference type="PaxDb" id="55529-EKX51706"/>
<keyword evidence="3" id="KW-1185">Reference proteome</keyword>
<proteinExistence type="predicted"/>
<sequence>MAVLNGPQAQDSPTVRIAADGENSIARTTMDSDVESVLGFLGSTIGNAAPLYIQDQGFIALEISQSQKMPDKINYLTIGFASNIDIAVHENSAIRFEITGMNLFHLKNLCDPNSLLCPLELSGTYAHMFEDITSNQSAIANYNISSNIVYLNPTASIQSNKLIEVVIKVYNPPLSQDSPTMYMACYNLSANGNPILPKTAAKSSQLPFYKNYTILRSNISSEPSTYFGSLITFTKVYVLEHGTKLQDKSVLKSSKYPGSSNTIEIRLQSSCVIQSGSRIEISGIDGAIIRHGINFFSYSESFSAFDSGPNGTFYWNQSDRIMSFYSLRNITEFEDIIFNFTVLNSIRERPSCNAQIALLGGDAVLLNDLPPPKTVFLVSDLNPNDATVFVSNPNDGLAKGTYIKIGFEIMQIQELYSTISRDYVDALSNVMYLISVSEVSPGVLLKVDQELMRVQSIEGSLSEFFDSDLSAQSFYNCYEHFQACGLFSYN</sequence>
<dbReference type="KEGG" id="gtt:GUITHDRAFT_134076"/>
<dbReference type="EnsemblProtists" id="EKX51706">
    <property type="protein sequence ID" value="EKX51706"/>
    <property type="gene ID" value="GUITHDRAFT_134076"/>
</dbReference>
<evidence type="ECO:0000313" key="1">
    <source>
        <dbReference type="EMBL" id="EKX51706.1"/>
    </source>
</evidence>